<evidence type="ECO:0000256" key="1">
    <source>
        <dbReference type="SAM" id="MobiDB-lite"/>
    </source>
</evidence>
<dbReference type="Proteomes" id="UP001189429">
    <property type="component" value="Unassembled WGS sequence"/>
</dbReference>
<feature type="non-terminal residue" evidence="2">
    <location>
        <position position="1"/>
    </location>
</feature>
<dbReference type="EMBL" id="CAUYUJ010019021">
    <property type="protein sequence ID" value="CAK0888064.1"/>
    <property type="molecule type" value="Genomic_DNA"/>
</dbReference>
<name>A0ABN9WN56_9DINO</name>
<feature type="non-terminal residue" evidence="2">
    <location>
        <position position="187"/>
    </location>
</feature>
<comment type="caution">
    <text evidence="2">The sequence shown here is derived from an EMBL/GenBank/DDBJ whole genome shotgun (WGS) entry which is preliminary data.</text>
</comment>
<keyword evidence="3" id="KW-1185">Reference proteome</keyword>
<sequence>AAAARRTRRGTPASSGLGRFHVHGGGQAGPGYPRGRRALRGRDGGGPHGRGRHRRRHGPCVARRVRPAARARDSAEGRPLWGAWPAGVPEIWKVRTLECTRRHAGLHAATLLLYAGAADGLLVLLGELDQERNLLEICQEAVEVWQCPQELRARLPPGLAVGVLEEMKEESDASWSWATAARAVLLA</sequence>
<proteinExistence type="predicted"/>
<gene>
    <name evidence="2" type="ORF">PCOR1329_LOCUS68921</name>
</gene>
<feature type="region of interest" description="Disordered" evidence="1">
    <location>
        <begin position="1"/>
        <end position="59"/>
    </location>
</feature>
<accession>A0ABN9WN56</accession>
<reference evidence="2" key="1">
    <citation type="submission" date="2023-10" db="EMBL/GenBank/DDBJ databases">
        <authorList>
            <person name="Chen Y."/>
            <person name="Shah S."/>
            <person name="Dougan E. K."/>
            <person name="Thang M."/>
            <person name="Chan C."/>
        </authorList>
    </citation>
    <scope>NUCLEOTIDE SEQUENCE [LARGE SCALE GENOMIC DNA]</scope>
</reference>
<evidence type="ECO:0000313" key="3">
    <source>
        <dbReference type="Proteomes" id="UP001189429"/>
    </source>
</evidence>
<feature type="compositionally biased region" description="Basic residues" evidence="1">
    <location>
        <begin position="49"/>
        <end position="59"/>
    </location>
</feature>
<evidence type="ECO:0000313" key="2">
    <source>
        <dbReference type="EMBL" id="CAK0888064.1"/>
    </source>
</evidence>
<protein>
    <submittedName>
        <fullName evidence="2">Uncharacterized protein</fullName>
    </submittedName>
</protein>
<organism evidence="2 3">
    <name type="scientific">Prorocentrum cordatum</name>
    <dbReference type="NCBI Taxonomy" id="2364126"/>
    <lineage>
        <taxon>Eukaryota</taxon>
        <taxon>Sar</taxon>
        <taxon>Alveolata</taxon>
        <taxon>Dinophyceae</taxon>
        <taxon>Prorocentrales</taxon>
        <taxon>Prorocentraceae</taxon>
        <taxon>Prorocentrum</taxon>
    </lineage>
</organism>